<dbReference type="Gramene" id="KOM57908">
    <property type="protein sequence ID" value="KOM57908"/>
    <property type="gene ID" value="LR48_Vigan11g094100"/>
</dbReference>
<accession>A0A0L9VSH9</accession>
<organism evidence="1 2">
    <name type="scientific">Phaseolus angularis</name>
    <name type="common">Azuki bean</name>
    <name type="synonym">Vigna angularis</name>
    <dbReference type="NCBI Taxonomy" id="3914"/>
    <lineage>
        <taxon>Eukaryota</taxon>
        <taxon>Viridiplantae</taxon>
        <taxon>Streptophyta</taxon>
        <taxon>Embryophyta</taxon>
        <taxon>Tracheophyta</taxon>
        <taxon>Spermatophyta</taxon>
        <taxon>Magnoliopsida</taxon>
        <taxon>eudicotyledons</taxon>
        <taxon>Gunneridae</taxon>
        <taxon>Pentapetalae</taxon>
        <taxon>rosids</taxon>
        <taxon>fabids</taxon>
        <taxon>Fabales</taxon>
        <taxon>Fabaceae</taxon>
        <taxon>Papilionoideae</taxon>
        <taxon>50 kb inversion clade</taxon>
        <taxon>NPAAA clade</taxon>
        <taxon>indigoferoid/millettioid clade</taxon>
        <taxon>Phaseoleae</taxon>
        <taxon>Vigna</taxon>
    </lineage>
</organism>
<dbReference type="AlphaFoldDB" id="A0A0L9VSH9"/>
<dbReference type="EMBL" id="CM003381">
    <property type="protein sequence ID" value="KOM57908.1"/>
    <property type="molecule type" value="Genomic_DNA"/>
</dbReference>
<gene>
    <name evidence="1" type="ORF">LR48_Vigan11g094100</name>
</gene>
<dbReference type="Proteomes" id="UP000053144">
    <property type="component" value="Chromosome 11"/>
</dbReference>
<sequence length="158" mass="18167">MSFTHFTPFTGPPTFTRALSVPPFQSTKVVPLFDCVFRVFYRAYFVVVIGDLKDANSCRTFHRFKAPLKAKTTIDVGFEVFCRSFLYNHSLEALNENNRITTIKENQNEPRKLTSGVFSSSMVVFAYNGASKWWLQRNERRKTSKLTSMVVDDQSELA</sequence>
<evidence type="ECO:0000313" key="1">
    <source>
        <dbReference type="EMBL" id="KOM57908.1"/>
    </source>
</evidence>
<protein>
    <submittedName>
        <fullName evidence="1">Uncharacterized protein</fullName>
    </submittedName>
</protein>
<name>A0A0L9VSH9_PHAAN</name>
<reference evidence="2" key="1">
    <citation type="journal article" date="2015" name="Proc. Natl. Acad. Sci. U.S.A.">
        <title>Genome sequencing of adzuki bean (Vigna angularis) provides insight into high starch and low fat accumulation and domestication.</title>
        <authorList>
            <person name="Yang K."/>
            <person name="Tian Z."/>
            <person name="Chen C."/>
            <person name="Luo L."/>
            <person name="Zhao B."/>
            <person name="Wang Z."/>
            <person name="Yu L."/>
            <person name="Li Y."/>
            <person name="Sun Y."/>
            <person name="Li W."/>
            <person name="Chen Y."/>
            <person name="Li Y."/>
            <person name="Zhang Y."/>
            <person name="Ai D."/>
            <person name="Zhao J."/>
            <person name="Shang C."/>
            <person name="Ma Y."/>
            <person name="Wu B."/>
            <person name="Wang M."/>
            <person name="Gao L."/>
            <person name="Sun D."/>
            <person name="Zhang P."/>
            <person name="Guo F."/>
            <person name="Wang W."/>
            <person name="Li Y."/>
            <person name="Wang J."/>
            <person name="Varshney R.K."/>
            <person name="Wang J."/>
            <person name="Ling H.Q."/>
            <person name="Wan P."/>
        </authorList>
    </citation>
    <scope>NUCLEOTIDE SEQUENCE</scope>
    <source>
        <strain evidence="2">cv. Jingnong 6</strain>
    </source>
</reference>
<proteinExistence type="predicted"/>
<evidence type="ECO:0000313" key="2">
    <source>
        <dbReference type="Proteomes" id="UP000053144"/>
    </source>
</evidence>